<evidence type="ECO:0000313" key="4">
    <source>
        <dbReference type="Proteomes" id="UP000322644"/>
    </source>
</evidence>
<accession>A0A5C2HH99</accession>
<evidence type="ECO:0000259" key="2">
    <source>
        <dbReference type="Pfam" id="PF02525"/>
    </source>
</evidence>
<dbReference type="SUPFAM" id="SSF52218">
    <property type="entry name" value="Flavoproteins"/>
    <property type="match status" value="1"/>
</dbReference>
<dbReference type="GO" id="GO:0010181">
    <property type="term" value="F:FMN binding"/>
    <property type="evidence" value="ECO:0007669"/>
    <property type="project" value="TreeGrafter"/>
</dbReference>
<evidence type="ECO:0000256" key="1">
    <source>
        <dbReference type="ARBA" id="ARBA00023002"/>
    </source>
</evidence>
<dbReference type="Gene3D" id="3.40.50.360">
    <property type="match status" value="1"/>
</dbReference>
<dbReference type="InterPro" id="IPR003680">
    <property type="entry name" value="Flavodoxin_fold"/>
</dbReference>
<gene>
    <name evidence="3" type="ORF">APORC_1071</name>
</gene>
<dbReference type="PANTHER" id="PTHR47307">
    <property type="entry name" value="GLUTATHIONE-REGULATED POTASSIUM-EFFLUX SYSTEM ANCILLARY PROTEIN KEFG"/>
    <property type="match status" value="1"/>
</dbReference>
<dbReference type="Proteomes" id="UP000322644">
    <property type="component" value="Chromosome"/>
</dbReference>
<dbReference type="KEGG" id="apoc:APORC_1071"/>
<dbReference type="AlphaFoldDB" id="A0A5C2HH99"/>
<reference evidence="3 4" key="2">
    <citation type="submission" date="2019-09" db="EMBL/GenBank/DDBJ databases">
        <title>Taxonomic note: a critical rebuttal of the proposed division of the genus Arcobacter into six genera, emended descriptions of Arcobacter anaerophilus and the genus Arcobacter, and an assessment of genus-level boundaries for Epsilonproteobacteria using in silico genomic comparator tools.</title>
        <authorList>
            <person name="On S.L.W."/>
            <person name="Miller W.G."/>
            <person name="Biggs P."/>
            <person name="Cornelius A."/>
            <person name="Vandamme P."/>
        </authorList>
    </citation>
    <scope>NUCLEOTIDE SEQUENCE [LARGE SCALE GENOMIC DNA]</scope>
    <source>
        <strain evidence="3 4">CCUG 56899</strain>
    </source>
</reference>
<dbReference type="EMBL" id="CP036246">
    <property type="protein sequence ID" value="QEP40671.1"/>
    <property type="molecule type" value="Genomic_DNA"/>
</dbReference>
<reference evidence="3 4" key="1">
    <citation type="submission" date="2019-09" db="EMBL/GenBank/DDBJ databases">
        <title>Complete genome sequencing of four Arcobacter species reveals a diverse suite of mobile elements.</title>
        <authorList>
            <person name="Miller W.G."/>
            <person name="Yee E."/>
            <person name="Bono J.L."/>
        </authorList>
    </citation>
    <scope>NUCLEOTIDE SEQUENCE [LARGE SCALE GENOMIC DNA]</scope>
    <source>
        <strain evidence="3 4">CCUG 56899</strain>
    </source>
</reference>
<proteinExistence type="predicted"/>
<organism evidence="3 4">
    <name type="scientific">Arcobacter porcinus</name>
    <dbReference type="NCBI Taxonomy" id="1935204"/>
    <lineage>
        <taxon>Bacteria</taxon>
        <taxon>Pseudomonadati</taxon>
        <taxon>Campylobacterota</taxon>
        <taxon>Epsilonproteobacteria</taxon>
        <taxon>Campylobacterales</taxon>
        <taxon>Arcobacteraceae</taxon>
        <taxon>Arcobacter</taxon>
    </lineage>
</organism>
<dbReference type="PANTHER" id="PTHR47307:SF1">
    <property type="entry name" value="GLUTATHIONE-REGULATED POTASSIUM-EFFLUX SYSTEM ANCILLARY PROTEIN KEFG"/>
    <property type="match status" value="1"/>
</dbReference>
<dbReference type="InterPro" id="IPR029039">
    <property type="entry name" value="Flavoprotein-like_sf"/>
</dbReference>
<dbReference type="RefSeq" id="WP_066386462.1">
    <property type="nucleotide sequence ID" value="NZ_CP036246.2"/>
</dbReference>
<dbReference type="GO" id="GO:0009055">
    <property type="term" value="F:electron transfer activity"/>
    <property type="evidence" value="ECO:0007669"/>
    <property type="project" value="TreeGrafter"/>
</dbReference>
<dbReference type="InterPro" id="IPR046980">
    <property type="entry name" value="KefG/KefF"/>
</dbReference>
<protein>
    <submittedName>
        <fullName evidence="3">Flavodoxin-like fold domain-containing protein</fullName>
    </submittedName>
</protein>
<keyword evidence="1" id="KW-0560">Oxidoreductase</keyword>
<feature type="domain" description="Flavodoxin-like fold" evidence="2">
    <location>
        <begin position="5"/>
        <end position="173"/>
    </location>
</feature>
<dbReference type="GO" id="GO:0003955">
    <property type="term" value="F:NAD(P)H dehydrogenase (quinone) activity"/>
    <property type="evidence" value="ECO:0007669"/>
    <property type="project" value="TreeGrafter"/>
</dbReference>
<evidence type="ECO:0000313" key="3">
    <source>
        <dbReference type="EMBL" id="QEP40671.1"/>
    </source>
</evidence>
<dbReference type="Pfam" id="PF02525">
    <property type="entry name" value="Flavodoxin_2"/>
    <property type="match status" value="1"/>
</dbReference>
<name>A0A5C2HH99_9BACT</name>
<sequence>MKENKKVLINVVHPKLGSESRVNRALIDTVKSEANVTINNLYEKYPDFRIDVEKEQKFLLENDIVIFQFPMYWLSSPSLLKEWFDVVLSYNFAFGEEYKLENKIFAVATTAGSGLKQYNQNGSNKFTVEEFLNTHEAIANYVKMDYRKPFIVYETFIITDEQLQNSAKEYKTYIEELSK</sequence>